<evidence type="ECO:0000313" key="2">
    <source>
        <dbReference type="EMBL" id="KAJ1181259.1"/>
    </source>
</evidence>
<sequence length="136" mass="14960">MLAALRGHTLRVLAEDESWPFTTSAEAWDWVEGCHPAGQRASEKGSRGHAGTQQKEDPLKCTPRAPALQRRREASLRDNLSPVRKTGSAWSAAGTDVMVGRGREERVRRTLRVTMIRRICASETNVIAQIGGGVKQ</sequence>
<protein>
    <submittedName>
        <fullName evidence="2">Uncharacterized protein</fullName>
    </submittedName>
</protein>
<keyword evidence="3" id="KW-1185">Reference proteome</keyword>
<proteinExistence type="predicted"/>
<feature type="region of interest" description="Disordered" evidence="1">
    <location>
        <begin position="32"/>
        <end position="92"/>
    </location>
</feature>
<dbReference type="AlphaFoldDB" id="A0AAV7TYL8"/>
<dbReference type="Proteomes" id="UP001066276">
    <property type="component" value="Chromosome 3_2"/>
</dbReference>
<dbReference type="EMBL" id="JANPWB010000006">
    <property type="protein sequence ID" value="KAJ1181259.1"/>
    <property type="molecule type" value="Genomic_DNA"/>
</dbReference>
<accession>A0AAV7TYL8</accession>
<evidence type="ECO:0000313" key="3">
    <source>
        <dbReference type="Proteomes" id="UP001066276"/>
    </source>
</evidence>
<comment type="caution">
    <text evidence="2">The sequence shown here is derived from an EMBL/GenBank/DDBJ whole genome shotgun (WGS) entry which is preliminary data.</text>
</comment>
<organism evidence="2 3">
    <name type="scientific">Pleurodeles waltl</name>
    <name type="common">Iberian ribbed newt</name>
    <dbReference type="NCBI Taxonomy" id="8319"/>
    <lineage>
        <taxon>Eukaryota</taxon>
        <taxon>Metazoa</taxon>
        <taxon>Chordata</taxon>
        <taxon>Craniata</taxon>
        <taxon>Vertebrata</taxon>
        <taxon>Euteleostomi</taxon>
        <taxon>Amphibia</taxon>
        <taxon>Batrachia</taxon>
        <taxon>Caudata</taxon>
        <taxon>Salamandroidea</taxon>
        <taxon>Salamandridae</taxon>
        <taxon>Pleurodelinae</taxon>
        <taxon>Pleurodeles</taxon>
    </lineage>
</organism>
<name>A0AAV7TYL8_PLEWA</name>
<reference evidence="2" key="1">
    <citation type="journal article" date="2022" name="bioRxiv">
        <title>Sequencing and chromosome-scale assembly of the giantPleurodeles waltlgenome.</title>
        <authorList>
            <person name="Brown T."/>
            <person name="Elewa A."/>
            <person name="Iarovenko S."/>
            <person name="Subramanian E."/>
            <person name="Araus A.J."/>
            <person name="Petzold A."/>
            <person name="Susuki M."/>
            <person name="Suzuki K.-i.T."/>
            <person name="Hayashi T."/>
            <person name="Toyoda A."/>
            <person name="Oliveira C."/>
            <person name="Osipova E."/>
            <person name="Leigh N.D."/>
            <person name="Simon A."/>
            <person name="Yun M.H."/>
        </authorList>
    </citation>
    <scope>NUCLEOTIDE SEQUENCE</scope>
    <source>
        <strain evidence="2">20211129_DDA</strain>
        <tissue evidence="2">Liver</tissue>
    </source>
</reference>
<gene>
    <name evidence="2" type="ORF">NDU88_006467</name>
</gene>
<evidence type="ECO:0000256" key="1">
    <source>
        <dbReference type="SAM" id="MobiDB-lite"/>
    </source>
</evidence>